<evidence type="ECO:0000313" key="6">
    <source>
        <dbReference type="EMBL" id="VDL49634.1"/>
    </source>
</evidence>
<dbReference type="Proteomes" id="UP000321570">
    <property type="component" value="Unassembled WGS sequence"/>
</dbReference>
<dbReference type="STRING" id="6216.A0A0R3SHP6"/>
<evidence type="ECO:0000256" key="4">
    <source>
        <dbReference type="ARBA" id="ARBA00026118"/>
    </source>
</evidence>
<name>A0A0R3SHP6_HYMDI</name>
<evidence type="ECO:0000313" key="9">
    <source>
        <dbReference type="Proteomes" id="UP000321570"/>
    </source>
</evidence>
<evidence type="ECO:0000256" key="1">
    <source>
        <dbReference type="ARBA" id="ARBA00006484"/>
    </source>
</evidence>
<proteinExistence type="inferred from homology"/>
<dbReference type="Pfam" id="PF00106">
    <property type="entry name" value="adh_short"/>
    <property type="match status" value="2"/>
</dbReference>
<comment type="similarity">
    <text evidence="1 5">Belongs to the short-chain dehydrogenases/reductases (SDR) family.</text>
</comment>
<evidence type="ECO:0000313" key="8">
    <source>
        <dbReference type="Proteomes" id="UP000274504"/>
    </source>
</evidence>
<organism evidence="10">
    <name type="scientific">Hymenolepis diminuta</name>
    <name type="common">Rat tapeworm</name>
    <dbReference type="NCBI Taxonomy" id="6216"/>
    <lineage>
        <taxon>Eukaryota</taxon>
        <taxon>Metazoa</taxon>
        <taxon>Spiralia</taxon>
        <taxon>Lophotrochozoa</taxon>
        <taxon>Platyhelminthes</taxon>
        <taxon>Cestoda</taxon>
        <taxon>Eucestoda</taxon>
        <taxon>Cyclophyllidea</taxon>
        <taxon>Hymenolepididae</taxon>
        <taxon>Hymenolepis</taxon>
    </lineage>
</organism>
<dbReference type="OrthoDB" id="7289984at2759"/>
<keyword evidence="2" id="KW-0521">NADP</keyword>
<dbReference type="PANTHER" id="PTHR43963">
    <property type="entry name" value="CARBONYL REDUCTASE 1-RELATED"/>
    <property type="match status" value="1"/>
</dbReference>
<dbReference type="GO" id="GO:0004090">
    <property type="term" value="F:carbonyl reductase (NADPH) activity"/>
    <property type="evidence" value="ECO:0007669"/>
    <property type="project" value="UniProtKB-EC"/>
</dbReference>
<sequence>MRIAVVTGSNKGVGNGIVELLAKHFDSSEWHIYLTARNVKLGEEAVMKFKEQGLSVKFHQLNITNKESRRKLVDFIKKEYPDGLDILVNNAGIYKPDSSAPSGEQAKVTIETNYSATVDMCLDFLPVMAKNSKLINISSLFAQRTFDEMSEEMAKKFMNAKTLKEVDDLIAKFVKLAEAGDQKKEGFANSAYGMSKVGLCKATEILAEQYKSDPRHILINSCCPGYVSTDLNDHKGVKTILEGADTPFYLATLPDDAAEPYGEFISERKVVKIDAKYR</sequence>
<dbReference type="AlphaFoldDB" id="A0A0R3SHP6"/>
<dbReference type="Proteomes" id="UP000274504">
    <property type="component" value="Unassembled WGS sequence"/>
</dbReference>
<evidence type="ECO:0000256" key="5">
    <source>
        <dbReference type="RuleBase" id="RU000363"/>
    </source>
</evidence>
<accession>A0A0R3SHP6</accession>
<dbReference type="EMBL" id="UYSG01001723">
    <property type="protein sequence ID" value="VDL49634.1"/>
    <property type="molecule type" value="Genomic_DNA"/>
</dbReference>
<dbReference type="Gene3D" id="3.40.50.720">
    <property type="entry name" value="NAD(P)-binding Rossmann-like Domain"/>
    <property type="match status" value="1"/>
</dbReference>
<dbReference type="InterPro" id="IPR036291">
    <property type="entry name" value="NAD(P)-bd_dom_sf"/>
</dbReference>
<evidence type="ECO:0000313" key="10">
    <source>
        <dbReference type="WBParaSite" id="HDID_0000446101-mRNA-1"/>
    </source>
</evidence>
<evidence type="ECO:0000313" key="7">
    <source>
        <dbReference type="EMBL" id="VUZ40216.1"/>
    </source>
</evidence>
<keyword evidence="9" id="KW-1185">Reference proteome</keyword>
<dbReference type="PRINTS" id="PR00080">
    <property type="entry name" value="SDRFAMILY"/>
</dbReference>
<keyword evidence="3" id="KW-0560">Oxidoreductase</keyword>
<dbReference type="EMBL" id="CABIJS010000032">
    <property type="protein sequence ID" value="VUZ40216.1"/>
    <property type="molecule type" value="Genomic_DNA"/>
</dbReference>
<dbReference type="PRINTS" id="PR00081">
    <property type="entry name" value="GDHRDH"/>
</dbReference>
<dbReference type="InterPro" id="IPR045313">
    <property type="entry name" value="CBR1-like"/>
</dbReference>
<dbReference type="SUPFAM" id="SSF51735">
    <property type="entry name" value="NAD(P)-binding Rossmann-fold domains"/>
    <property type="match status" value="1"/>
</dbReference>
<reference evidence="6 8" key="2">
    <citation type="submission" date="2018-11" db="EMBL/GenBank/DDBJ databases">
        <authorList>
            <consortium name="Pathogen Informatics"/>
        </authorList>
    </citation>
    <scope>NUCLEOTIDE SEQUENCE [LARGE SCALE GENOMIC DNA]</scope>
</reference>
<dbReference type="WBParaSite" id="HDID_0000446101-mRNA-1">
    <property type="protein sequence ID" value="HDID_0000446101-mRNA-1"/>
    <property type="gene ID" value="HDID_0000446101"/>
</dbReference>
<dbReference type="EC" id="1.1.1.184" evidence="4"/>
<dbReference type="InterPro" id="IPR002347">
    <property type="entry name" value="SDR_fam"/>
</dbReference>
<evidence type="ECO:0000256" key="3">
    <source>
        <dbReference type="ARBA" id="ARBA00023002"/>
    </source>
</evidence>
<dbReference type="PANTHER" id="PTHR43963:SF6">
    <property type="entry name" value="CHAIN DEHYDROGENASE FAMILY PROTEIN, PUTATIVE (AFU_ORTHOLOGUE AFUA_3G15350)-RELATED"/>
    <property type="match status" value="1"/>
</dbReference>
<reference evidence="7 9" key="3">
    <citation type="submission" date="2019-07" db="EMBL/GenBank/DDBJ databases">
        <authorList>
            <person name="Jastrzebski P J."/>
            <person name="Paukszto L."/>
            <person name="Jastrzebski P J."/>
        </authorList>
    </citation>
    <scope>NUCLEOTIDE SEQUENCE [LARGE SCALE GENOMIC DNA]</scope>
    <source>
        <strain evidence="7 9">WMS-il1</strain>
    </source>
</reference>
<reference evidence="10" key="1">
    <citation type="submission" date="2017-02" db="UniProtKB">
        <authorList>
            <consortium name="WormBaseParasite"/>
        </authorList>
    </citation>
    <scope>IDENTIFICATION</scope>
</reference>
<gene>
    <name evidence="6" type="ORF">HDID_LOCUS4459</name>
    <name evidence="7" type="ORF">WMSIL1_LOCUS1287</name>
</gene>
<evidence type="ECO:0000256" key="2">
    <source>
        <dbReference type="ARBA" id="ARBA00022857"/>
    </source>
</evidence>
<dbReference type="CDD" id="cd05324">
    <property type="entry name" value="carb_red_PTCR-like_SDR_c"/>
    <property type="match status" value="1"/>
</dbReference>
<protein>
    <recommendedName>
        <fullName evidence="4">carbonyl reductase (NADPH)</fullName>
        <ecNumber evidence="4">1.1.1.184</ecNumber>
    </recommendedName>
</protein>